<evidence type="ECO:0000256" key="7">
    <source>
        <dbReference type="ARBA" id="ARBA00023136"/>
    </source>
</evidence>
<dbReference type="GO" id="GO:0016887">
    <property type="term" value="F:ATP hydrolysis activity"/>
    <property type="evidence" value="ECO:0007669"/>
    <property type="project" value="InterPro"/>
</dbReference>
<keyword evidence="4" id="KW-1003">Cell membrane</keyword>
<dbReference type="InterPro" id="IPR050388">
    <property type="entry name" value="ABC_Ni/Peptide_Import"/>
</dbReference>
<proteinExistence type="inferred from homology"/>
<dbReference type="InterPro" id="IPR003593">
    <property type="entry name" value="AAA+_ATPase"/>
</dbReference>
<dbReference type="Proteomes" id="UP000666240">
    <property type="component" value="Unassembled WGS sequence"/>
</dbReference>
<dbReference type="SMART" id="SM00382">
    <property type="entry name" value="AAA"/>
    <property type="match status" value="1"/>
</dbReference>
<name>A0A8J7UIJ9_9HYPH</name>
<keyword evidence="5" id="KW-0547">Nucleotide-binding</keyword>
<keyword evidence="7" id="KW-0472">Membrane</keyword>
<dbReference type="EMBL" id="JAGIYY010000006">
    <property type="protein sequence ID" value="MBP0440314.1"/>
    <property type="molecule type" value="Genomic_DNA"/>
</dbReference>
<keyword evidence="3" id="KW-0813">Transport</keyword>
<dbReference type="PROSITE" id="PS50893">
    <property type="entry name" value="ABC_TRANSPORTER_2"/>
    <property type="match status" value="1"/>
</dbReference>
<evidence type="ECO:0000313" key="9">
    <source>
        <dbReference type="EMBL" id="MBP0440314.1"/>
    </source>
</evidence>
<feature type="domain" description="ABC transporter" evidence="8">
    <location>
        <begin position="5"/>
        <end position="245"/>
    </location>
</feature>
<dbReference type="PROSITE" id="PS00211">
    <property type="entry name" value="ABC_TRANSPORTER_1"/>
    <property type="match status" value="1"/>
</dbReference>
<organism evidence="9 10">
    <name type="scientific">Tianweitania sediminis</name>
    <dbReference type="NCBI Taxonomy" id="1502156"/>
    <lineage>
        <taxon>Bacteria</taxon>
        <taxon>Pseudomonadati</taxon>
        <taxon>Pseudomonadota</taxon>
        <taxon>Alphaproteobacteria</taxon>
        <taxon>Hyphomicrobiales</taxon>
        <taxon>Phyllobacteriaceae</taxon>
        <taxon>Tianweitania</taxon>
    </lineage>
</organism>
<dbReference type="GO" id="GO:0005886">
    <property type="term" value="C:plasma membrane"/>
    <property type="evidence" value="ECO:0007669"/>
    <property type="project" value="UniProtKB-SubCell"/>
</dbReference>
<dbReference type="InterPro" id="IPR017871">
    <property type="entry name" value="ABC_transporter-like_CS"/>
</dbReference>
<gene>
    <name evidence="9" type="ORF">J5Y06_16795</name>
</gene>
<keyword evidence="10" id="KW-1185">Reference proteome</keyword>
<comment type="subcellular location">
    <subcellularLocation>
        <location evidence="1">Cell inner membrane</location>
        <topology evidence="1">Peripheral membrane protein</topology>
    </subcellularLocation>
</comment>
<evidence type="ECO:0000256" key="6">
    <source>
        <dbReference type="ARBA" id="ARBA00022840"/>
    </source>
</evidence>
<dbReference type="Pfam" id="PF00005">
    <property type="entry name" value="ABC_tran"/>
    <property type="match status" value="1"/>
</dbReference>
<evidence type="ECO:0000256" key="1">
    <source>
        <dbReference type="ARBA" id="ARBA00004417"/>
    </source>
</evidence>
<keyword evidence="6 9" id="KW-0067">ATP-binding</keyword>
<dbReference type="InterPro" id="IPR027417">
    <property type="entry name" value="P-loop_NTPase"/>
</dbReference>
<evidence type="ECO:0000313" key="10">
    <source>
        <dbReference type="Proteomes" id="UP000666240"/>
    </source>
</evidence>
<comment type="similarity">
    <text evidence="2">Belongs to the ABC transporter superfamily.</text>
</comment>
<dbReference type="GO" id="GO:0005524">
    <property type="term" value="F:ATP binding"/>
    <property type="evidence" value="ECO:0007669"/>
    <property type="project" value="UniProtKB-KW"/>
</dbReference>
<dbReference type="RefSeq" id="WP_209336324.1">
    <property type="nucleotide sequence ID" value="NZ_JAGIYY010000006.1"/>
</dbReference>
<evidence type="ECO:0000256" key="3">
    <source>
        <dbReference type="ARBA" id="ARBA00022448"/>
    </source>
</evidence>
<accession>A0A8J7UIJ9</accession>
<evidence type="ECO:0000256" key="4">
    <source>
        <dbReference type="ARBA" id="ARBA00022475"/>
    </source>
</evidence>
<dbReference type="Gene3D" id="3.40.50.300">
    <property type="entry name" value="P-loop containing nucleotide triphosphate hydrolases"/>
    <property type="match status" value="1"/>
</dbReference>
<protein>
    <submittedName>
        <fullName evidence="9">ABC transporter ATP-binding protein</fullName>
    </submittedName>
</protein>
<comment type="caution">
    <text evidence="9">The sequence shown here is derived from an EMBL/GenBank/DDBJ whole genome shotgun (WGS) entry which is preliminary data.</text>
</comment>
<dbReference type="SUPFAM" id="SSF52540">
    <property type="entry name" value="P-loop containing nucleoside triphosphate hydrolases"/>
    <property type="match status" value="1"/>
</dbReference>
<sequence>MRRLLQLKEFGVAYEGGGDNSALALEAVDLEIRAGEKLALVGESGSGKTTLALALASLLPSHARRFGTMAWEASEPRPGGDIGFVFQDPGGSLNPVRPVGDTIAEVVRIHRHQDRRTAMRMTLTLLDQVRLPDPERIARAYPHQLSGGQRQRVALAAALAGDPKILVADEPTSALDTVVQAAVIELIQSLTTTAGMTLIFISHDIALVSEFADRIAVFRSGRLVEVGTPDEIIFAPGQAYTRHLIEAHRAVGF</sequence>
<evidence type="ECO:0000259" key="8">
    <source>
        <dbReference type="PROSITE" id="PS50893"/>
    </source>
</evidence>
<dbReference type="InterPro" id="IPR003439">
    <property type="entry name" value="ABC_transporter-like_ATP-bd"/>
</dbReference>
<dbReference type="PANTHER" id="PTHR43297">
    <property type="entry name" value="OLIGOPEPTIDE TRANSPORT ATP-BINDING PROTEIN APPD"/>
    <property type="match status" value="1"/>
</dbReference>
<reference evidence="9" key="1">
    <citation type="submission" date="2021-03" db="EMBL/GenBank/DDBJ databases">
        <title>Genome sequencing and assembly of Tianweitania sediminis.</title>
        <authorList>
            <person name="Chhetri G."/>
        </authorList>
    </citation>
    <scope>NUCLEOTIDE SEQUENCE</scope>
    <source>
        <strain evidence="9">Z8</strain>
    </source>
</reference>
<evidence type="ECO:0000256" key="5">
    <source>
        <dbReference type="ARBA" id="ARBA00022741"/>
    </source>
</evidence>
<dbReference type="AlphaFoldDB" id="A0A8J7UIJ9"/>
<dbReference type="PANTHER" id="PTHR43297:SF2">
    <property type="entry name" value="DIPEPTIDE TRANSPORT ATP-BINDING PROTEIN DPPD"/>
    <property type="match status" value="1"/>
</dbReference>
<evidence type="ECO:0000256" key="2">
    <source>
        <dbReference type="ARBA" id="ARBA00005417"/>
    </source>
</evidence>
<dbReference type="CDD" id="cd03257">
    <property type="entry name" value="ABC_NikE_OppD_transporters"/>
    <property type="match status" value="1"/>
</dbReference>